<accession>A0AAD7FLU2</accession>
<dbReference type="Proteomes" id="UP001221142">
    <property type="component" value="Unassembled WGS sequence"/>
</dbReference>
<name>A0AAD7FLU2_9AGAR</name>
<protein>
    <submittedName>
        <fullName evidence="1">Uncharacterized protein</fullName>
    </submittedName>
</protein>
<evidence type="ECO:0000313" key="2">
    <source>
        <dbReference type="Proteomes" id="UP001221142"/>
    </source>
</evidence>
<sequence>MPVSFIVTPHKANPIDVDYSSSFSSGQILAETTHTRYHVNHYSKAIIQCGFSAGAVDEETEDQTYVRNGHAKVPDILPDTKGNGFVHTIMEAYENHRALVIRPDDVWLTILTQFNFFVNARAELLRANFVAHQGQKELEIDISIPTRHSADFGDMARQMVDLIDKNVVDPTLREWVLPKFTTTTQNDTTVAAIITMSTLKAYFSFAMGTTGCGIPRVTLEGEKSDWVDMLHRIEKLKEYGIEAITWYHLLRPVLSRFAAAFDDPMPIANSDFWQRVTSLHKPNGSGNRAYHEGWINAFNAFNARGRTFWAKYSAVEPHADLVFDDTPFHRLNKGDVPPAYAQVDIKLTEDPAPGRKPAKVTECFMLAGMVGMRVSSSGDFGLSLNGENDTIQPAAAWWMFEK</sequence>
<dbReference type="AlphaFoldDB" id="A0AAD7FLU2"/>
<dbReference type="EMBL" id="JARKIF010000011">
    <property type="protein sequence ID" value="KAJ7627050.1"/>
    <property type="molecule type" value="Genomic_DNA"/>
</dbReference>
<evidence type="ECO:0000313" key="1">
    <source>
        <dbReference type="EMBL" id="KAJ7627050.1"/>
    </source>
</evidence>
<dbReference type="InterPro" id="IPR025533">
    <property type="entry name" value="DUF4419"/>
</dbReference>
<reference evidence="1" key="1">
    <citation type="submission" date="2023-03" db="EMBL/GenBank/DDBJ databases">
        <title>Massive genome expansion in bonnet fungi (Mycena s.s.) driven by repeated elements and novel gene families across ecological guilds.</title>
        <authorList>
            <consortium name="Lawrence Berkeley National Laboratory"/>
            <person name="Harder C.B."/>
            <person name="Miyauchi S."/>
            <person name="Viragh M."/>
            <person name="Kuo A."/>
            <person name="Thoen E."/>
            <person name="Andreopoulos B."/>
            <person name="Lu D."/>
            <person name="Skrede I."/>
            <person name="Drula E."/>
            <person name="Henrissat B."/>
            <person name="Morin E."/>
            <person name="Kohler A."/>
            <person name="Barry K."/>
            <person name="LaButti K."/>
            <person name="Morin E."/>
            <person name="Salamov A."/>
            <person name="Lipzen A."/>
            <person name="Mereny Z."/>
            <person name="Hegedus B."/>
            <person name="Baldrian P."/>
            <person name="Stursova M."/>
            <person name="Weitz H."/>
            <person name="Taylor A."/>
            <person name="Grigoriev I.V."/>
            <person name="Nagy L.G."/>
            <person name="Martin F."/>
            <person name="Kauserud H."/>
        </authorList>
    </citation>
    <scope>NUCLEOTIDE SEQUENCE</scope>
    <source>
        <strain evidence="1">9284</strain>
    </source>
</reference>
<proteinExistence type="predicted"/>
<organism evidence="1 2">
    <name type="scientific">Roridomyces roridus</name>
    <dbReference type="NCBI Taxonomy" id="1738132"/>
    <lineage>
        <taxon>Eukaryota</taxon>
        <taxon>Fungi</taxon>
        <taxon>Dikarya</taxon>
        <taxon>Basidiomycota</taxon>
        <taxon>Agaricomycotina</taxon>
        <taxon>Agaricomycetes</taxon>
        <taxon>Agaricomycetidae</taxon>
        <taxon>Agaricales</taxon>
        <taxon>Marasmiineae</taxon>
        <taxon>Mycenaceae</taxon>
        <taxon>Roridomyces</taxon>
    </lineage>
</organism>
<dbReference type="PANTHER" id="PTHR31252">
    <property type="entry name" value="DUF4419 DOMAIN-CONTAINING PROTEIN"/>
    <property type="match status" value="1"/>
</dbReference>
<keyword evidence="2" id="KW-1185">Reference proteome</keyword>
<gene>
    <name evidence="1" type="ORF">FB45DRAFT_1059895</name>
</gene>
<dbReference type="Pfam" id="PF14388">
    <property type="entry name" value="DUF4419"/>
    <property type="match status" value="1"/>
</dbReference>
<comment type="caution">
    <text evidence="1">The sequence shown here is derived from an EMBL/GenBank/DDBJ whole genome shotgun (WGS) entry which is preliminary data.</text>
</comment>
<dbReference type="PANTHER" id="PTHR31252:SF11">
    <property type="entry name" value="DUF4419 DOMAIN-CONTAINING PROTEIN"/>
    <property type="match status" value="1"/>
</dbReference>